<accession>A0ACB1AYI2</accession>
<reference evidence="1" key="1">
    <citation type="submission" date="2023-11" db="EMBL/GenBank/DDBJ databases">
        <authorList>
            <person name="Poullet M."/>
        </authorList>
    </citation>
    <scope>NUCLEOTIDE SEQUENCE</scope>
    <source>
        <strain evidence="1">E1834</strain>
    </source>
</reference>
<organism evidence="1 2">
    <name type="scientific">Meloidogyne enterolobii</name>
    <name type="common">Root-knot nematode worm</name>
    <name type="synonym">Meloidogyne mayaguensis</name>
    <dbReference type="NCBI Taxonomy" id="390850"/>
    <lineage>
        <taxon>Eukaryota</taxon>
        <taxon>Metazoa</taxon>
        <taxon>Ecdysozoa</taxon>
        <taxon>Nematoda</taxon>
        <taxon>Chromadorea</taxon>
        <taxon>Rhabditida</taxon>
        <taxon>Tylenchina</taxon>
        <taxon>Tylenchomorpha</taxon>
        <taxon>Tylenchoidea</taxon>
        <taxon>Meloidogynidae</taxon>
        <taxon>Meloidogyninae</taxon>
        <taxon>Meloidogyne</taxon>
    </lineage>
</organism>
<evidence type="ECO:0000313" key="1">
    <source>
        <dbReference type="EMBL" id="CAK5113293.1"/>
    </source>
</evidence>
<comment type="caution">
    <text evidence="1">The sequence shown here is derived from an EMBL/GenBank/DDBJ whole genome shotgun (WGS) entry which is preliminary data.</text>
</comment>
<dbReference type="EMBL" id="CAVMJV010000146">
    <property type="protein sequence ID" value="CAK5113293.1"/>
    <property type="molecule type" value="Genomic_DNA"/>
</dbReference>
<keyword evidence="2" id="KW-1185">Reference proteome</keyword>
<protein>
    <submittedName>
        <fullName evidence="1">Uncharacterized protein</fullName>
    </submittedName>
</protein>
<dbReference type="Proteomes" id="UP001497535">
    <property type="component" value="Unassembled WGS sequence"/>
</dbReference>
<gene>
    <name evidence="1" type="ORF">MENTE1834_LOCUS45093</name>
</gene>
<proteinExistence type="predicted"/>
<name>A0ACB1AYI2_MELEN</name>
<evidence type="ECO:0000313" key="2">
    <source>
        <dbReference type="Proteomes" id="UP001497535"/>
    </source>
</evidence>
<sequence length="1045" mass="116768">MSSELDVTEPILNSSINNEHNEINGGEQPHLDSSQDEANQQDNNEVNGQHIDEEHGNDEADNDGVEEEKDLQPPFTPPANVSSGIVTSANRRTSTRKRRMAVPALTPTSSVKRRRITNDGRGNTPLSTPNSVKKRRTRVKDQSEMPLIDLDDPDDPYNFTANSDIHPEPLADISVKRASFGEIKFTKSLPGSSERYANVERIAAERNPSLLNNTGMGTSFRSASKSSDSFRLELSMSNSRSPKSAATTASRLTANSSHKKNVNYAADEDNDSIDNFNMDEEEEQIITPSRRGRKSAVASPKTPKNTPKAALTSELFNTPDIGKKKPQTAVSASAKKAALEAEFYIVPELTPKEQYDVDHPEDIGHFLSPGARVLALWGNEYYGAHICGREALGRYYVLFAEDNLKRILPPSGVFAISFLSEGFQVSFIDSIANEEVGKVAIVEKQPQIGDKQQPNEWVNGMFTLRELDDEMNSTQEFREILWSRIFLTKDQAAIILKGRQFNPVPKIDQENIISESRSTRRSRSSRLCYSDFGSASPSPMKTPTSIRRSEASLIATPKTPQQKSPKGRGSTTPRSNRKKINLAGSPEDNKPDTTDMPVLSAYGKEEQDEEEQIEGNNEDMKSDDIEDDKNLTNKSSPRITRSRASNSNVSTPQKQQTPRKSPRSAKKNETKEEEEEVGDYLEITGEKIEVTINEEDLDSFNDSHNSTIIEDSTPQRKPSPFDAVQILSPVQEITEVWIFCLFIPYCLSQFFLVTYSLVVSVCVGSIFSACSKLVSSFMSCRVKTSKNYLNTTGSYTSSAGSVAEAQLFVGFKFVLTSANRPNKVSDFNKRDYRTKIEERGGIVMEDFSTLQEGEHAFLIADTFYRTHKYLCALSLSIPCLSYLWIQECVSKKKLVEYEEFLLPAGESTSEPGRICQWKPLKGVLFNGKRVIIYNRHYNEDPNVIPFGEIWIALMRNLGATVVGIGHGEPFSREANKTATLEAKLEFCRKTDFDIFLTENDCEPQLARCATAKNALAVSSEWIIQAMVTGELPPLEECDRFRYDYT</sequence>